<dbReference type="PANTHER" id="PTHR46604">
    <property type="entry name" value="PROTEIN MID1-COMPLEMENTING ACTIVITY 1"/>
    <property type="match status" value="1"/>
</dbReference>
<feature type="transmembrane region" description="Helical" evidence="7">
    <location>
        <begin position="506"/>
        <end position="527"/>
    </location>
</feature>
<accession>A0A4S4EI24</accession>
<dbReference type="STRING" id="542762.A0A4S4EI24"/>
<dbReference type="CDD" id="cd24043">
    <property type="entry name" value="ASKHA_NBD_AtAPY7-like"/>
    <property type="match status" value="1"/>
</dbReference>
<dbReference type="Gene3D" id="3.30.420.40">
    <property type="match status" value="1"/>
</dbReference>
<feature type="domain" description="MCAfunc" evidence="8">
    <location>
        <begin position="15"/>
        <end position="159"/>
    </location>
</feature>
<evidence type="ECO:0000259" key="8">
    <source>
        <dbReference type="Pfam" id="PF19584"/>
    </source>
</evidence>
<dbReference type="InterPro" id="IPR059179">
    <property type="entry name" value="MLKL-like_MCAfunc"/>
</dbReference>
<dbReference type="GO" id="GO:0005524">
    <property type="term" value="F:ATP binding"/>
    <property type="evidence" value="ECO:0007669"/>
    <property type="project" value="UniProtKB-KW"/>
</dbReference>
<feature type="transmembrane region" description="Helical" evidence="7">
    <location>
        <begin position="992"/>
        <end position="1016"/>
    </location>
</feature>
<feature type="region of interest" description="Disordered" evidence="6">
    <location>
        <begin position="1137"/>
        <end position="1158"/>
    </location>
</feature>
<dbReference type="Proteomes" id="UP000306102">
    <property type="component" value="Unassembled WGS sequence"/>
</dbReference>
<keyword evidence="2" id="KW-0378">Hydrolase</keyword>
<name>A0A4S4EI24_CAMSN</name>
<evidence type="ECO:0000313" key="10">
    <source>
        <dbReference type="Proteomes" id="UP000306102"/>
    </source>
</evidence>
<dbReference type="Pfam" id="PF19584">
    <property type="entry name" value="MCAfunc"/>
    <property type="match status" value="1"/>
</dbReference>
<sequence>MEDVAQVAGVDALGLINLIVAAARNATTHRHNCEHLAAHVRMVGNLLEKLKSTDLRTFPATGEPLDLLEEALRKALDLVESCREKSYLYMLAMGWSVVYQFRRVQNQIDRYLKLVPLISLVHEYRMQNLKDSLEAIEEDHREYTLDEDDMEAQGVILKKNFTKKDANILENSLSRRYPELEFHEALQEEKEKLHVELHRSIVKNDPKECQVIEHLIEVTENVVNVPTGKKLSLDVLTYSGSGYGTTTKSSDGANDLKPKNQVKSVWQTDLFDCCSEPCLSLKACIYPCGIFSRIAHVSSKGNTLQLVNAHAMILWHTPYAVVVAVTLVVLEGSCANFLTLSLKRAAPKRPIILVELEWRELEMRGFEGPCNQQGHNNSPNYCCGRVSALLVCAKLKALCAASRLSAPKSSTLPYVSSGLLPPSNSVYGYGFANSGQKNNLRLSSSLQDFSTYRRLDPESDLNSGIDESLIHAKQPNLLQRGNAGSSFSKEKASPGSPLARKKWARVVVVLLCLLLFAVLIYTLLFFYSNWSQGTSKFYVVLDCGSTGTRVFVYQASVNYKKDGSLPILLRSLPEEGLQRKPSLRSGRAYNRMETEPGFDKLVHNISGLRKAIKPLIQWAKKQIPEHAHKTTSLFLYATAGVRRLPSSDSQWLLNNAWSILKSSPFWCERGWVKIISGMEEAYYGWIALNYHTEVLGAIPKKATYGALDLGGSSLQVTFESKEHVRDETSLQLSIGPVKHHLSAYSLSGYGLNDAFDKSVVYLVKKLPEITNADLAGGHIEIKHPCLQTGYKEQYFCSQCASIFDSSGSPVSGGKVLGKGGKQGIPIQLIGAPKWEECRELAKVAVNLSEWSDLSPGMDCELQPCALADNLPRPYGQFYAMSGFFVVYRFFNLSSDATLDDVLEKGREFCERTWDIAKNSVPPQPFIEQYCFRAPYTVLLLREGLHITDNQVIIGSGSITWTLGVALLEAGKAILTRSELHSYEILEMKINPVILLAILFVSLFFLVCALSCVANWVPRFFRRPFLPLFGHNSASSTSVLNISSPFRFQRWSPVSSGNVDVDSGFPGDGRVKMPLSPTVADAQQRPFGTSHGFSGSSIQLTESSLYPSTSSFVHSYSSGSLGQMQFENSSMASFWPPHRSQMHLQSRRSQSREDLNSSLAEAHLVKV</sequence>
<keyword evidence="5" id="KW-0175">Coiled coil</keyword>
<dbReference type="InterPro" id="IPR000407">
    <property type="entry name" value="GDA1_CD39_NTPase"/>
</dbReference>
<dbReference type="CDD" id="cd21037">
    <property type="entry name" value="MLKL_NTD"/>
    <property type="match status" value="1"/>
</dbReference>
<evidence type="ECO:0000256" key="2">
    <source>
        <dbReference type="ARBA" id="ARBA00022801"/>
    </source>
</evidence>
<keyword evidence="7" id="KW-0812">Transmembrane</keyword>
<evidence type="ECO:0000256" key="6">
    <source>
        <dbReference type="SAM" id="MobiDB-lite"/>
    </source>
</evidence>
<dbReference type="EMBL" id="SDRB02004579">
    <property type="protein sequence ID" value="THG15684.1"/>
    <property type="molecule type" value="Genomic_DNA"/>
</dbReference>
<feature type="coiled-coil region" evidence="5">
    <location>
        <begin position="126"/>
        <end position="153"/>
    </location>
</feature>
<dbReference type="InterPro" id="IPR045766">
    <property type="entry name" value="MCAfunc"/>
</dbReference>
<dbReference type="Gene3D" id="3.30.420.150">
    <property type="entry name" value="Exopolyphosphatase. Domain 2"/>
    <property type="match status" value="1"/>
</dbReference>
<reference evidence="9 10" key="1">
    <citation type="journal article" date="2018" name="Proc. Natl. Acad. Sci. U.S.A.">
        <title>Draft genome sequence of Camellia sinensis var. sinensis provides insights into the evolution of the tea genome and tea quality.</title>
        <authorList>
            <person name="Wei C."/>
            <person name="Yang H."/>
            <person name="Wang S."/>
            <person name="Zhao J."/>
            <person name="Liu C."/>
            <person name="Gao L."/>
            <person name="Xia E."/>
            <person name="Lu Y."/>
            <person name="Tai Y."/>
            <person name="She G."/>
            <person name="Sun J."/>
            <person name="Cao H."/>
            <person name="Tong W."/>
            <person name="Gao Q."/>
            <person name="Li Y."/>
            <person name="Deng W."/>
            <person name="Jiang X."/>
            <person name="Wang W."/>
            <person name="Chen Q."/>
            <person name="Zhang S."/>
            <person name="Li H."/>
            <person name="Wu J."/>
            <person name="Wang P."/>
            <person name="Li P."/>
            <person name="Shi C."/>
            <person name="Zheng F."/>
            <person name="Jian J."/>
            <person name="Huang B."/>
            <person name="Shan D."/>
            <person name="Shi M."/>
            <person name="Fang C."/>
            <person name="Yue Y."/>
            <person name="Li F."/>
            <person name="Li D."/>
            <person name="Wei S."/>
            <person name="Han B."/>
            <person name="Jiang C."/>
            <person name="Yin Y."/>
            <person name="Xia T."/>
            <person name="Zhang Z."/>
            <person name="Bennetzen J.L."/>
            <person name="Zhao S."/>
            <person name="Wan X."/>
        </authorList>
    </citation>
    <scope>NUCLEOTIDE SEQUENCE [LARGE SCALE GENOMIC DNA]</scope>
    <source>
        <strain evidence="10">cv. Shuchazao</strain>
        <tissue evidence="9">Leaf</tissue>
    </source>
</reference>
<comment type="caution">
    <text evidence="9">The sequence shown here is derived from an EMBL/GenBank/DDBJ whole genome shotgun (WGS) entry which is preliminary data.</text>
</comment>
<evidence type="ECO:0000256" key="5">
    <source>
        <dbReference type="SAM" id="Coils"/>
    </source>
</evidence>
<dbReference type="GO" id="GO:0007166">
    <property type="term" value="P:cell surface receptor signaling pathway"/>
    <property type="evidence" value="ECO:0007669"/>
    <property type="project" value="InterPro"/>
</dbReference>
<organism evidence="9 10">
    <name type="scientific">Camellia sinensis var. sinensis</name>
    <name type="common">China tea</name>
    <dbReference type="NCBI Taxonomy" id="542762"/>
    <lineage>
        <taxon>Eukaryota</taxon>
        <taxon>Viridiplantae</taxon>
        <taxon>Streptophyta</taxon>
        <taxon>Embryophyta</taxon>
        <taxon>Tracheophyta</taxon>
        <taxon>Spermatophyta</taxon>
        <taxon>Magnoliopsida</taxon>
        <taxon>eudicotyledons</taxon>
        <taxon>Gunneridae</taxon>
        <taxon>Pentapetalae</taxon>
        <taxon>asterids</taxon>
        <taxon>Ericales</taxon>
        <taxon>Theaceae</taxon>
        <taxon>Camellia</taxon>
    </lineage>
</organism>
<comment type="similarity">
    <text evidence="1">Belongs to the GDA1/CD39 NTPase family.</text>
</comment>
<evidence type="ECO:0000256" key="3">
    <source>
        <dbReference type="PIRSR" id="PIRSR600407-1"/>
    </source>
</evidence>
<keyword evidence="7" id="KW-1133">Transmembrane helix</keyword>
<protein>
    <recommendedName>
        <fullName evidence="8">MCAfunc domain-containing protein</fullName>
    </recommendedName>
</protein>
<keyword evidence="10" id="KW-1185">Reference proteome</keyword>
<dbReference type="InterPro" id="IPR036537">
    <property type="entry name" value="Adaptor_Cbl_N_dom_sf"/>
</dbReference>
<feature type="transmembrane region" description="Helical" evidence="7">
    <location>
        <begin position="319"/>
        <end position="340"/>
    </location>
</feature>
<dbReference type="GO" id="GO:0016787">
    <property type="term" value="F:hydrolase activity"/>
    <property type="evidence" value="ECO:0007669"/>
    <property type="project" value="UniProtKB-KW"/>
</dbReference>
<keyword evidence="4" id="KW-0547">Nucleotide-binding</keyword>
<evidence type="ECO:0000313" key="9">
    <source>
        <dbReference type="EMBL" id="THG15684.1"/>
    </source>
</evidence>
<dbReference type="Gene3D" id="1.20.930.20">
    <property type="entry name" value="Adaptor protein Cbl, N-terminal domain"/>
    <property type="match status" value="1"/>
</dbReference>
<evidence type="ECO:0000256" key="1">
    <source>
        <dbReference type="ARBA" id="ARBA00009283"/>
    </source>
</evidence>
<feature type="active site" description="Proton acceptor" evidence="3">
    <location>
        <position position="680"/>
    </location>
</feature>
<keyword evidence="7" id="KW-0472">Membrane</keyword>
<evidence type="ECO:0000256" key="4">
    <source>
        <dbReference type="PIRSR" id="PIRSR600407-2"/>
    </source>
</evidence>
<keyword evidence="4" id="KW-0067">ATP-binding</keyword>
<evidence type="ECO:0000256" key="7">
    <source>
        <dbReference type="SAM" id="Phobius"/>
    </source>
</evidence>
<feature type="binding site" evidence="4">
    <location>
        <begin position="711"/>
        <end position="715"/>
    </location>
    <ligand>
        <name>ATP</name>
        <dbReference type="ChEBI" id="CHEBI:30616"/>
    </ligand>
</feature>
<dbReference type="Pfam" id="PF01150">
    <property type="entry name" value="GDA1_CD39"/>
    <property type="match status" value="1"/>
</dbReference>
<proteinExistence type="inferred from homology"/>
<dbReference type="AlphaFoldDB" id="A0A4S4EI24"/>
<gene>
    <name evidence="9" type="ORF">TEA_021641</name>
</gene>
<dbReference type="PANTHER" id="PTHR46604:SF2">
    <property type="entry name" value="MCAFUNC DOMAIN-CONTAINING PROTEIN"/>
    <property type="match status" value="1"/>
</dbReference>